<comment type="function">
    <text evidence="3">Involved in the assembly of C/D box small nucleolar ribonucleoprotein (snoRNP) particles. Recruits the SWI/SNF complex to the core promoter of rRNA genes and enhances pre-rRNA transcription. Mediates interaction of TELO2 with the R2TP complex which is necessary for the stability of MTOR and SMG1. Positively regulates the assembly and activity of the mTORC1 complex.</text>
</comment>
<dbReference type="GO" id="GO:0006364">
    <property type="term" value="P:rRNA processing"/>
    <property type="evidence" value="ECO:0007669"/>
    <property type="project" value="TreeGrafter"/>
</dbReference>
<evidence type="ECO:0000313" key="6">
    <source>
        <dbReference type="EMBL" id="VDI35457.1"/>
    </source>
</evidence>
<dbReference type="GO" id="GO:1990904">
    <property type="term" value="C:ribonucleoprotein complex"/>
    <property type="evidence" value="ECO:0007669"/>
    <property type="project" value="TreeGrafter"/>
</dbReference>
<accession>A0A8B6EIV6</accession>
<dbReference type="PANTHER" id="PTHR22997">
    <property type="entry name" value="PIH1 DOMAIN-CONTAINING PROTEIN 1"/>
    <property type="match status" value="1"/>
</dbReference>
<evidence type="ECO:0000256" key="2">
    <source>
        <dbReference type="ARBA" id="ARBA00040540"/>
    </source>
</evidence>
<evidence type="ECO:0000259" key="4">
    <source>
        <dbReference type="Pfam" id="PF08190"/>
    </source>
</evidence>
<comment type="caution">
    <text evidence="6">The sequence shown here is derived from an EMBL/GenBank/DDBJ whole genome shotgun (WGS) entry which is preliminary data.</text>
</comment>
<dbReference type="Pfam" id="PF18201">
    <property type="entry name" value="PIH1_CS"/>
    <property type="match status" value="1"/>
</dbReference>
<dbReference type="Pfam" id="PF08190">
    <property type="entry name" value="PIH1"/>
    <property type="match status" value="1"/>
</dbReference>
<organism evidence="6 7">
    <name type="scientific">Mytilus galloprovincialis</name>
    <name type="common">Mediterranean mussel</name>
    <dbReference type="NCBI Taxonomy" id="29158"/>
    <lineage>
        <taxon>Eukaryota</taxon>
        <taxon>Metazoa</taxon>
        <taxon>Spiralia</taxon>
        <taxon>Lophotrochozoa</taxon>
        <taxon>Mollusca</taxon>
        <taxon>Bivalvia</taxon>
        <taxon>Autobranchia</taxon>
        <taxon>Pteriomorphia</taxon>
        <taxon>Mytilida</taxon>
        <taxon>Mytiloidea</taxon>
        <taxon>Mytilidae</taxon>
        <taxon>Mytilinae</taxon>
        <taxon>Mytilus</taxon>
    </lineage>
</organism>
<dbReference type="EMBL" id="UYJE01005236">
    <property type="protein sequence ID" value="VDI35457.1"/>
    <property type="molecule type" value="Genomic_DNA"/>
</dbReference>
<sequence>MLNPEMTDEDAANAFLSKLMLDTNKEESDTGPSYGGIPYVTVVPSPGFCVKTKNDSGQKIFINVCHCDNVPQPRDITEDDLLKLLDSDDPFSFRVPMSLGEPHAETDKSGSGCTVYDIVVHTQFLEKMKTSEVFKAFFLSVSMEGIEDKFKTTIDRKWIILKNRKSIGTLQEHNVRKQSKPVIMDMDEYGSPHGNIGNPLIQEVEKKPPTKEELRARGEEPLFRIIQEPPVGHPEFLVAEINLPKVKLTTSLELDIGEDRIFLQTRSNVYYLDIYLPYNLIQEECGAQFNKKTRILTMTMPVQPLS</sequence>
<dbReference type="GO" id="GO:0097255">
    <property type="term" value="C:R2TP complex"/>
    <property type="evidence" value="ECO:0007669"/>
    <property type="project" value="TreeGrafter"/>
</dbReference>
<dbReference type="InterPro" id="IPR041442">
    <property type="entry name" value="PIH1D1/2/3_CS-like"/>
</dbReference>
<protein>
    <recommendedName>
        <fullName evidence="2">PIH1 domain-containing protein 1</fullName>
    </recommendedName>
</protein>
<keyword evidence="7" id="KW-1185">Reference proteome</keyword>
<evidence type="ECO:0000259" key="5">
    <source>
        <dbReference type="Pfam" id="PF18201"/>
    </source>
</evidence>
<dbReference type="Proteomes" id="UP000596742">
    <property type="component" value="Unassembled WGS sequence"/>
</dbReference>
<evidence type="ECO:0000256" key="3">
    <source>
        <dbReference type="ARBA" id="ARBA00046233"/>
    </source>
</evidence>
<evidence type="ECO:0000256" key="1">
    <source>
        <dbReference type="ARBA" id="ARBA00008511"/>
    </source>
</evidence>
<dbReference type="PANTHER" id="PTHR22997:SF0">
    <property type="entry name" value="PIH1 DOMAIN-CONTAINING PROTEIN 1"/>
    <property type="match status" value="1"/>
</dbReference>
<dbReference type="GO" id="GO:0005737">
    <property type="term" value="C:cytoplasm"/>
    <property type="evidence" value="ECO:0007669"/>
    <property type="project" value="TreeGrafter"/>
</dbReference>
<gene>
    <name evidence="6" type="ORF">MGAL_10B042295</name>
</gene>
<dbReference type="InterPro" id="IPR050734">
    <property type="entry name" value="PIH1/Kintoun_subfamily"/>
</dbReference>
<dbReference type="OrthoDB" id="5135119at2759"/>
<reference evidence="6" key="1">
    <citation type="submission" date="2018-11" db="EMBL/GenBank/DDBJ databases">
        <authorList>
            <person name="Alioto T."/>
            <person name="Alioto T."/>
        </authorList>
    </citation>
    <scope>NUCLEOTIDE SEQUENCE</scope>
</reference>
<feature type="domain" description="PIH1D1/2/3 CS-like" evidence="5">
    <location>
        <begin position="233"/>
        <end position="303"/>
    </location>
</feature>
<comment type="similarity">
    <text evidence="1">Belongs to the PIH1 family.</text>
</comment>
<proteinExistence type="inferred from homology"/>
<name>A0A8B6EIV6_MYTGA</name>
<dbReference type="GO" id="GO:0000492">
    <property type="term" value="P:box C/D snoRNP assembly"/>
    <property type="evidence" value="ECO:0007669"/>
    <property type="project" value="TreeGrafter"/>
</dbReference>
<dbReference type="AlphaFoldDB" id="A0A8B6EIV6"/>
<evidence type="ECO:0000313" key="7">
    <source>
        <dbReference type="Proteomes" id="UP000596742"/>
    </source>
</evidence>
<feature type="domain" description="PIH1 N-terminal" evidence="4">
    <location>
        <begin position="41"/>
        <end position="181"/>
    </location>
</feature>
<dbReference type="InterPro" id="IPR012981">
    <property type="entry name" value="PIH1_N"/>
</dbReference>